<evidence type="ECO:0000313" key="2">
    <source>
        <dbReference type="Proteomes" id="UP001210865"/>
    </source>
</evidence>
<proteinExistence type="predicted"/>
<sequence>MTTTAHWLHLRLGLPLVEIEAEAGPAPEAHCEDADIIALQKAFAAAPLAVEFMAR</sequence>
<dbReference type="EMBL" id="CP115174">
    <property type="protein sequence ID" value="WBO20892.1"/>
    <property type="molecule type" value="Genomic_DNA"/>
</dbReference>
<dbReference type="Proteomes" id="UP001210865">
    <property type="component" value="Chromosome"/>
</dbReference>
<accession>A0ABY7NH78</accession>
<name>A0ABY7NH78_9SPHN</name>
<evidence type="ECO:0000313" key="1">
    <source>
        <dbReference type="EMBL" id="WBO20892.1"/>
    </source>
</evidence>
<protein>
    <submittedName>
        <fullName evidence="1">Uncharacterized protein</fullName>
    </submittedName>
</protein>
<gene>
    <name evidence="1" type="ORF">PBT88_11785</name>
</gene>
<reference evidence="1 2" key="1">
    <citation type="submission" date="2022-12" db="EMBL/GenBank/DDBJ databases">
        <title>Sphingomonas abieness sp. nov., an endophytic bacterium isolated from Abies koreana.</title>
        <authorList>
            <person name="Jiang L."/>
            <person name="Lee J."/>
        </authorList>
    </citation>
    <scope>NUCLEOTIDE SEQUENCE [LARGE SCALE GENOMIC DNA]</scope>
    <source>
        <strain evidence="2">PAMB 00755</strain>
    </source>
</reference>
<dbReference type="RefSeq" id="WP_270075542.1">
    <property type="nucleotide sequence ID" value="NZ_CP115174.1"/>
</dbReference>
<organism evidence="1 2">
    <name type="scientific">Sphingomonas abietis</name>
    <dbReference type="NCBI Taxonomy" id="3012344"/>
    <lineage>
        <taxon>Bacteria</taxon>
        <taxon>Pseudomonadati</taxon>
        <taxon>Pseudomonadota</taxon>
        <taxon>Alphaproteobacteria</taxon>
        <taxon>Sphingomonadales</taxon>
        <taxon>Sphingomonadaceae</taxon>
        <taxon>Sphingomonas</taxon>
    </lineage>
</organism>
<keyword evidence="2" id="KW-1185">Reference proteome</keyword>